<proteinExistence type="evidence at transcript level"/>
<dbReference type="EMBL" id="KM461239">
    <property type="protein sequence ID" value="AKM76482.1"/>
    <property type="molecule type" value="mRNA"/>
</dbReference>
<evidence type="ECO:0000313" key="1">
    <source>
        <dbReference type="EMBL" id="AKM76482.1"/>
    </source>
</evidence>
<dbReference type="Pfam" id="PF05176">
    <property type="entry name" value="ATP-synt_10"/>
    <property type="match status" value="1"/>
</dbReference>
<name>A0A0G4AN60_9ROSI</name>
<dbReference type="PANTHER" id="PTHR28106:SF1">
    <property type="entry name" value="MITOCHONDRIAL ATPASE COMPLEX SUBUNIT ATP10"/>
    <property type="match status" value="1"/>
</dbReference>
<dbReference type="AlphaFoldDB" id="A0A0G4AN60"/>
<protein>
    <submittedName>
        <fullName evidence="1">AT1G08220-like protein</fullName>
    </submittedName>
</protein>
<dbReference type="GO" id="GO:0005743">
    <property type="term" value="C:mitochondrial inner membrane"/>
    <property type="evidence" value="ECO:0007669"/>
    <property type="project" value="TreeGrafter"/>
</dbReference>
<dbReference type="GO" id="GO:0033615">
    <property type="term" value="P:mitochondrial proton-transporting ATP synthase complex assembly"/>
    <property type="evidence" value="ECO:0007669"/>
    <property type="project" value="TreeGrafter"/>
</dbReference>
<reference evidence="1" key="1">
    <citation type="submission" date="2014-09" db="EMBL/GenBank/DDBJ databases">
        <title>Coevolution between plastid and nuclear genomes in Geraniaceae.</title>
        <authorList>
            <person name="Zhang J."/>
            <person name="Ruhlman T.A."/>
            <person name="Sabir J."/>
            <person name="Blazier J.C."/>
            <person name="Jansen R.K."/>
        </authorList>
    </citation>
    <scope>NUCLEOTIDE SEQUENCE</scope>
</reference>
<sequence>MLRLKRLIHHGNSTSHAILGSRIIAHGQDQLVPLPSPLLAQWSTNRFFFGIFKKPNEDEVLKERARITDEIKRGYFLDISEIKQHGGKIALANKVIVPVLEAAKFPSLEVDYPDGRTLKFPIVSNGKVANADALPNPKASILCLTFREFSQKMINSWSVPLLDTFSDSKDVELYQVSFIDSTLLCWKPMKKLLLRTMRSSKPDGSNDALRRQMVYHFGDHYYFRKKLGIVNLCTGYIFLLDRFGRIRWRGTGMASKEELTSLVSCTSLLLEEK</sequence>
<accession>A0A0G4AN60</accession>
<organism evidence="1">
    <name type="scientific">Erodium trifolium</name>
    <dbReference type="NCBI Taxonomy" id="337410"/>
    <lineage>
        <taxon>Eukaryota</taxon>
        <taxon>Viridiplantae</taxon>
        <taxon>Streptophyta</taxon>
        <taxon>Embryophyta</taxon>
        <taxon>Tracheophyta</taxon>
        <taxon>Spermatophyta</taxon>
        <taxon>Magnoliopsida</taxon>
        <taxon>eudicotyledons</taxon>
        <taxon>Gunneridae</taxon>
        <taxon>Pentapetalae</taxon>
        <taxon>rosids</taxon>
        <taxon>malvids</taxon>
        <taxon>Geraniales</taxon>
        <taxon>Geraniaceae</taxon>
        <taxon>Erodium</taxon>
    </lineage>
</organism>
<dbReference type="PANTHER" id="PTHR28106">
    <property type="entry name" value="MITOCHONDRIAL ATPASE COMPLEX SUBUNIT ATP10"/>
    <property type="match status" value="1"/>
</dbReference>
<dbReference type="InterPro" id="IPR007849">
    <property type="entry name" value="ATP10"/>
</dbReference>